<evidence type="ECO:0000313" key="3">
    <source>
        <dbReference type="Proteomes" id="UP000299102"/>
    </source>
</evidence>
<gene>
    <name evidence="2" type="ORF">EVAR_17572_1</name>
</gene>
<reference evidence="2 3" key="1">
    <citation type="journal article" date="2019" name="Commun. Biol.">
        <title>The bagworm genome reveals a unique fibroin gene that provides high tensile strength.</title>
        <authorList>
            <person name="Kono N."/>
            <person name="Nakamura H."/>
            <person name="Ohtoshi R."/>
            <person name="Tomita M."/>
            <person name="Numata K."/>
            <person name="Arakawa K."/>
        </authorList>
    </citation>
    <scope>NUCLEOTIDE SEQUENCE [LARGE SCALE GENOMIC DNA]</scope>
</reference>
<proteinExistence type="predicted"/>
<sequence>MPGGVRGAPSPPRPPPGAPASRAARPSSPPSGSSDSDIALDIFIKLSQSLIHLLFSKLVNSYLPFIKTKSTVLNRLYKPTRRLSTYVFWKRSRCSSGEGSVMRKVVFTTATRLLPESFNTPTANLCSIWLAGGTVRDILRLRNR</sequence>
<protein>
    <submittedName>
        <fullName evidence="2">Uncharacterized protein</fullName>
    </submittedName>
</protein>
<evidence type="ECO:0000313" key="2">
    <source>
        <dbReference type="EMBL" id="GBP23935.1"/>
    </source>
</evidence>
<accession>A0A4C1UBT9</accession>
<feature type="region of interest" description="Disordered" evidence="1">
    <location>
        <begin position="1"/>
        <end position="33"/>
    </location>
</feature>
<comment type="caution">
    <text evidence="2">The sequence shown here is derived from an EMBL/GenBank/DDBJ whole genome shotgun (WGS) entry which is preliminary data.</text>
</comment>
<feature type="compositionally biased region" description="Pro residues" evidence="1">
    <location>
        <begin position="9"/>
        <end position="18"/>
    </location>
</feature>
<keyword evidence="3" id="KW-1185">Reference proteome</keyword>
<organism evidence="2 3">
    <name type="scientific">Eumeta variegata</name>
    <name type="common">Bagworm moth</name>
    <name type="synonym">Eumeta japonica</name>
    <dbReference type="NCBI Taxonomy" id="151549"/>
    <lineage>
        <taxon>Eukaryota</taxon>
        <taxon>Metazoa</taxon>
        <taxon>Ecdysozoa</taxon>
        <taxon>Arthropoda</taxon>
        <taxon>Hexapoda</taxon>
        <taxon>Insecta</taxon>
        <taxon>Pterygota</taxon>
        <taxon>Neoptera</taxon>
        <taxon>Endopterygota</taxon>
        <taxon>Lepidoptera</taxon>
        <taxon>Glossata</taxon>
        <taxon>Ditrysia</taxon>
        <taxon>Tineoidea</taxon>
        <taxon>Psychidae</taxon>
        <taxon>Oiketicinae</taxon>
        <taxon>Eumeta</taxon>
    </lineage>
</organism>
<evidence type="ECO:0000256" key="1">
    <source>
        <dbReference type="SAM" id="MobiDB-lite"/>
    </source>
</evidence>
<name>A0A4C1UBT9_EUMVA</name>
<feature type="compositionally biased region" description="Low complexity" evidence="1">
    <location>
        <begin position="19"/>
        <end position="33"/>
    </location>
</feature>
<dbReference type="Proteomes" id="UP000299102">
    <property type="component" value="Unassembled WGS sequence"/>
</dbReference>
<dbReference type="AlphaFoldDB" id="A0A4C1UBT9"/>
<dbReference type="EMBL" id="BGZK01000155">
    <property type="protein sequence ID" value="GBP23935.1"/>
    <property type="molecule type" value="Genomic_DNA"/>
</dbReference>